<dbReference type="GO" id="GO:0052040">
    <property type="term" value="P:symbiont-mediated perturbation of host programmed cell death"/>
    <property type="evidence" value="ECO:0007669"/>
    <property type="project" value="UniProtKB-UniRule"/>
</dbReference>
<evidence type="ECO:0000256" key="6">
    <source>
        <dbReference type="RuleBase" id="RU368111"/>
    </source>
</evidence>
<dbReference type="SUPFAM" id="SSF48647">
    <property type="entry name" value="Fungal elicitin"/>
    <property type="match status" value="1"/>
</dbReference>
<feature type="signal peptide" evidence="7">
    <location>
        <begin position="1"/>
        <end position="15"/>
    </location>
</feature>
<evidence type="ECO:0000256" key="2">
    <source>
        <dbReference type="ARBA" id="ARBA00009544"/>
    </source>
</evidence>
<evidence type="ECO:0000256" key="7">
    <source>
        <dbReference type="SAM" id="SignalP"/>
    </source>
</evidence>
<keyword evidence="3 6" id="KW-0964">Secreted</keyword>
<dbReference type="InterPro" id="IPR036470">
    <property type="entry name" value="Elicitin_sf"/>
</dbReference>
<proteinExistence type="inferred from homology"/>
<dbReference type="Proteomes" id="UP000243217">
    <property type="component" value="Unassembled WGS sequence"/>
</dbReference>
<name>A0A1W0A2T2_9STRA</name>
<keyword evidence="5 6" id="KW-1015">Disulfide bond</keyword>
<reference evidence="8 9" key="1">
    <citation type="journal article" date="2014" name="Genome Biol. Evol.">
        <title>The secreted proteins of Achlya hypogyna and Thraustotheca clavata identify the ancestral oomycete secretome and reveal gene acquisitions by horizontal gene transfer.</title>
        <authorList>
            <person name="Misner I."/>
            <person name="Blouin N."/>
            <person name="Leonard G."/>
            <person name="Richards T.A."/>
            <person name="Lane C.E."/>
        </authorList>
    </citation>
    <scope>NUCLEOTIDE SEQUENCE [LARGE SCALE GENOMIC DNA]</scope>
    <source>
        <strain evidence="8 9">ATCC 34112</strain>
    </source>
</reference>
<sequence>MLRCILITLLPLVAAQIDPCVEATLKSIHLPLSRNFPTQQQWYLMCKNPRCQALFADISTIQFPDCPYFGAKTFQSYFKYICADIVEKAMIITCVL</sequence>
<dbReference type="Pfam" id="PF00964">
    <property type="entry name" value="Elicitin"/>
    <property type="match status" value="1"/>
</dbReference>
<dbReference type="GO" id="GO:0005576">
    <property type="term" value="C:extracellular region"/>
    <property type="evidence" value="ECO:0007669"/>
    <property type="project" value="UniProtKB-SubCell"/>
</dbReference>
<protein>
    <recommendedName>
        <fullName evidence="6">Elicitin</fullName>
    </recommendedName>
</protein>
<evidence type="ECO:0000256" key="5">
    <source>
        <dbReference type="ARBA" id="ARBA00023157"/>
    </source>
</evidence>
<accession>A0A1W0A2T2</accession>
<feature type="chain" id="PRO_5013252410" description="Elicitin" evidence="7">
    <location>
        <begin position="16"/>
        <end position="96"/>
    </location>
</feature>
<dbReference type="InterPro" id="IPR002200">
    <property type="entry name" value="Elicitin"/>
</dbReference>
<dbReference type="EMBL" id="JNBS01000594">
    <property type="protein sequence ID" value="OQS04558.1"/>
    <property type="molecule type" value="Genomic_DNA"/>
</dbReference>
<evidence type="ECO:0000256" key="3">
    <source>
        <dbReference type="ARBA" id="ARBA00022525"/>
    </source>
</evidence>
<keyword evidence="4 6" id="KW-0928">Hypersensitive response elicitation</keyword>
<comment type="caution">
    <text evidence="8">The sequence shown here is derived from an EMBL/GenBank/DDBJ whole genome shotgun (WGS) entry which is preliminary data.</text>
</comment>
<organism evidence="8 9">
    <name type="scientific">Thraustotheca clavata</name>
    <dbReference type="NCBI Taxonomy" id="74557"/>
    <lineage>
        <taxon>Eukaryota</taxon>
        <taxon>Sar</taxon>
        <taxon>Stramenopiles</taxon>
        <taxon>Oomycota</taxon>
        <taxon>Saprolegniomycetes</taxon>
        <taxon>Saprolegniales</taxon>
        <taxon>Achlyaceae</taxon>
        <taxon>Thraustotheca</taxon>
    </lineage>
</organism>
<comment type="similarity">
    <text evidence="2 6">Belongs to the elicitin family.</text>
</comment>
<evidence type="ECO:0000256" key="4">
    <source>
        <dbReference type="ARBA" id="ARBA00022978"/>
    </source>
</evidence>
<keyword evidence="9" id="KW-1185">Reference proteome</keyword>
<dbReference type="AlphaFoldDB" id="A0A1W0A2T2"/>
<keyword evidence="7" id="KW-0732">Signal</keyword>
<evidence type="ECO:0000256" key="1">
    <source>
        <dbReference type="ARBA" id="ARBA00004613"/>
    </source>
</evidence>
<evidence type="ECO:0000313" key="9">
    <source>
        <dbReference type="Proteomes" id="UP000243217"/>
    </source>
</evidence>
<evidence type="ECO:0000313" key="8">
    <source>
        <dbReference type="EMBL" id="OQS04558.1"/>
    </source>
</evidence>
<comment type="subcellular location">
    <subcellularLocation>
        <location evidence="1 6">Secreted</location>
    </subcellularLocation>
</comment>
<gene>
    <name evidence="8" type="ORF">THRCLA_20853</name>
</gene>
<comment type="function">
    <text evidence="6">Induces local and distal defense responses (incompatible hypersensitive reaction) in plants from the solanaceae and cruciferae families. Elicits leaf necrosis and causes the accumulation of pathogenesis-related proteins. Might interact with the lipidic molecules of the plasma membrane.</text>
</comment>
<dbReference type="Gene3D" id="1.10.239.10">
    <property type="entry name" value="Elicitin domain"/>
    <property type="match status" value="1"/>
</dbReference>